<dbReference type="AlphaFoldDB" id="A0A318H8S5"/>
<dbReference type="GO" id="GO:0016020">
    <property type="term" value="C:membrane"/>
    <property type="evidence" value="ECO:0007669"/>
    <property type="project" value="TreeGrafter"/>
</dbReference>
<dbReference type="InterPro" id="IPR000073">
    <property type="entry name" value="AB_hydrolase_1"/>
</dbReference>
<dbReference type="InterPro" id="IPR000639">
    <property type="entry name" value="Epox_hydrolase-like"/>
</dbReference>
<gene>
    <name evidence="2" type="ORF">C8E89_14423</name>
</gene>
<evidence type="ECO:0000313" key="2">
    <source>
        <dbReference type="EMBL" id="PXW98508.1"/>
    </source>
</evidence>
<dbReference type="PANTHER" id="PTHR43798:SF33">
    <property type="entry name" value="HYDROLASE, PUTATIVE (AFU_ORTHOLOGUE AFUA_2G14860)-RELATED"/>
    <property type="match status" value="1"/>
</dbReference>
<dbReference type="SUPFAM" id="SSF53474">
    <property type="entry name" value="alpha/beta-Hydrolases"/>
    <property type="match status" value="1"/>
</dbReference>
<protein>
    <submittedName>
        <fullName evidence="2">YD repeat-containing protein</fullName>
    </submittedName>
</protein>
<sequence length="298" mass="33008">MDEPTERLLDYDGGQLHVRDHPGRTPAIVAMHGFPDDSRIYDRLIGLLDPHRVVTFDWIGYGRSSRRDSRESSVISRQQELLAVCDALQLEQAVLVGHDASGPEAIEFALAHPERVARLVLLNTYYGRQLNLRLPEMIALMADPALTPLTDALVDDPNQRLWLLAYTGRRFGLDGSLPPDGIGVSSIVPQFFGDNSQSDALAEIRSWTGGLPSALDRHDAVIASARLQTVQVPVSLIFGRDDPNLTPDVAQHICALFTNSEVHLIDRASHWPQWDQPDEVANLIKRSIATPVTPTPNR</sequence>
<reference evidence="3" key="1">
    <citation type="submission" date="2018-05" db="EMBL/GenBank/DDBJ databases">
        <authorList>
            <person name="Deangelis K."/>
            <person name="Huntemann M."/>
            <person name="Clum A."/>
            <person name="Pillay M."/>
            <person name="Palaniappan K."/>
            <person name="Varghese N."/>
            <person name="Mikhailova N."/>
            <person name="Stamatis D."/>
            <person name="Reddy T."/>
            <person name="Daum C."/>
            <person name="Shapiro N."/>
            <person name="Ivanova N."/>
            <person name="Kyrpides N."/>
            <person name="Woyke T."/>
        </authorList>
    </citation>
    <scope>NUCLEOTIDE SEQUENCE [LARGE SCALE GENOMIC DNA]</scope>
    <source>
        <strain evidence="3">GAS496</strain>
    </source>
</reference>
<reference evidence="2 3" key="2">
    <citation type="submission" date="2018-06" db="EMBL/GenBank/DDBJ databases">
        <title>Sequencing of bacterial isolates from soil warming experiment in Harvard Forest, Massachusetts, USA.</title>
        <authorList>
            <person name="Deangelis K.PhD."/>
        </authorList>
    </citation>
    <scope>NUCLEOTIDE SEQUENCE [LARGE SCALE GENOMIC DNA]</scope>
    <source>
        <strain evidence="2 3">GAS496</strain>
    </source>
</reference>
<comment type="caution">
    <text evidence="2">The sequence shown here is derived from an EMBL/GenBank/DDBJ whole genome shotgun (WGS) entry which is preliminary data.</text>
</comment>
<dbReference type="Gene3D" id="3.40.50.1820">
    <property type="entry name" value="alpha/beta hydrolase"/>
    <property type="match status" value="1"/>
</dbReference>
<dbReference type="InterPro" id="IPR050266">
    <property type="entry name" value="AB_hydrolase_sf"/>
</dbReference>
<dbReference type="GO" id="GO:0046464">
    <property type="term" value="P:acylglycerol catabolic process"/>
    <property type="evidence" value="ECO:0007669"/>
    <property type="project" value="TreeGrafter"/>
</dbReference>
<dbReference type="PANTHER" id="PTHR43798">
    <property type="entry name" value="MONOACYLGLYCEROL LIPASE"/>
    <property type="match status" value="1"/>
</dbReference>
<evidence type="ECO:0000259" key="1">
    <source>
        <dbReference type="Pfam" id="PF00561"/>
    </source>
</evidence>
<dbReference type="Pfam" id="PF00561">
    <property type="entry name" value="Abhydrolase_1"/>
    <property type="match status" value="1"/>
</dbReference>
<dbReference type="RefSeq" id="WP_110320118.1">
    <property type="nucleotide sequence ID" value="NZ_QJJU01000044.1"/>
</dbReference>
<accession>A0A318H8S5</accession>
<dbReference type="GO" id="GO:0047372">
    <property type="term" value="F:monoacylglycerol lipase activity"/>
    <property type="evidence" value="ECO:0007669"/>
    <property type="project" value="TreeGrafter"/>
</dbReference>
<proteinExistence type="predicted"/>
<dbReference type="EMBL" id="QJJU01000044">
    <property type="protein sequence ID" value="PXW98508.1"/>
    <property type="molecule type" value="Genomic_DNA"/>
</dbReference>
<dbReference type="InterPro" id="IPR029058">
    <property type="entry name" value="AB_hydrolase_fold"/>
</dbReference>
<dbReference type="Proteomes" id="UP000247781">
    <property type="component" value="Unassembled WGS sequence"/>
</dbReference>
<feature type="domain" description="AB hydrolase-1" evidence="1">
    <location>
        <begin position="26"/>
        <end position="277"/>
    </location>
</feature>
<dbReference type="PRINTS" id="PR00412">
    <property type="entry name" value="EPOXHYDRLASE"/>
</dbReference>
<dbReference type="PRINTS" id="PR00111">
    <property type="entry name" value="ABHYDROLASE"/>
</dbReference>
<dbReference type="OrthoDB" id="5431692at2"/>
<evidence type="ECO:0000313" key="3">
    <source>
        <dbReference type="Proteomes" id="UP000247781"/>
    </source>
</evidence>
<organism evidence="2 3">
    <name type="scientific">Mycolicibacterium moriokaense</name>
    <dbReference type="NCBI Taxonomy" id="39691"/>
    <lineage>
        <taxon>Bacteria</taxon>
        <taxon>Bacillati</taxon>
        <taxon>Actinomycetota</taxon>
        <taxon>Actinomycetes</taxon>
        <taxon>Mycobacteriales</taxon>
        <taxon>Mycobacteriaceae</taxon>
        <taxon>Mycolicibacterium</taxon>
    </lineage>
</organism>
<name>A0A318H8S5_9MYCO</name>
<keyword evidence="3" id="KW-1185">Reference proteome</keyword>